<protein>
    <submittedName>
        <fullName evidence="1">Uncharacterized protein</fullName>
    </submittedName>
</protein>
<dbReference type="AlphaFoldDB" id="N1QZI0"/>
<evidence type="ECO:0000313" key="1">
    <source>
        <dbReference type="EnsemblPlants" id="EMT14741"/>
    </source>
</evidence>
<dbReference type="EnsemblPlants" id="EMT14741">
    <property type="protein sequence ID" value="EMT14741"/>
    <property type="gene ID" value="F775_24023"/>
</dbReference>
<reference evidence="1" key="1">
    <citation type="submission" date="2015-06" db="UniProtKB">
        <authorList>
            <consortium name="EnsemblPlants"/>
        </authorList>
    </citation>
    <scope>IDENTIFICATION</scope>
</reference>
<dbReference type="InterPro" id="IPR006912">
    <property type="entry name" value="Harbinger_derived_prot"/>
</dbReference>
<sequence length="138" mass="15833">MYTPAPEGLLSFGQFPPMHPYNFRPPSMHHPEQGHQNMENLHFVGASPHDSFSTPPPPPRSTSSKRKKRKVANVDDDELGERTAYRLDDINVLNQSTLFLEQLKGQAPQVNYNVNEKEYQLGYYLVDGIYPEWTAFVK</sequence>
<organism evidence="1">
    <name type="scientific">Aegilops tauschii</name>
    <name type="common">Tausch's goatgrass</name>
    <name type="synonym">Aegilops squarrosa</name>
    <dbReference type="NCBI Taxonomy" id="37682"/>
    <lineage>
        <taxon>Eukaryota</taxon>
        <taxon>Viridiplantae</taxon>
        <taxon>Streptophyta</taxon>
        <taxon>Embryophyta</taxon>
        <taxon>Tracheophyta</taxon>
        <taxon>Spermatophyta</taxon>
        <taxon>Magnoliopsida</taxon>
        <taxon>Liliopsida</taxon>
        <taxon>Poales</taxon>
        <taxon>Poaceae</taxon>
        <taxon>BOP clade</taxon>
        <taxon>Pooideae</taxon>
        <taxon>Triticodae</taxon>
        <taxon>Triticeae</taxon>
        <taxon>Triticinae</taxon>
        <taxon>Aegilops</taxon>
    </lineage>
</organism>
<dbReference type="Pfam" id="PF04827">
    <property type="entry name" value="Plant_tran"/>
    <property type="match status" value="1"/>
</dbReference>
<accession>N1QZI0</accession>
<name>N1QZI0_AEGTA</name>
<proteinExistence type="predicted"/>